<evidence type="ECO:0000256" key="17">
    <source>
        <dbReference type="ARBA" id="ARBA00079381"/>
    </source>
</evidence>
<dbReference type="OrthoDB" id="9808602at2"/>
<comment type="caution">
    <text evidence="20">The sequence shown here is derived from an EMBL/GenBank/DDBJ whole genome shotgun (WGS) entry which is preliminary data.</text>
</comment>
<comment type="catalytic activity">
    <reaction evidence="9">
        <text>a 1,2-diacyl-sn-glycero-3-phospho-[alpha-D-6-acyl-mannopyranosyl-(1&lt;-&gt;6)-D-myo-inositol] + GDP-alpha-D-mannose = a 2-O-(alpha-D-mannosyl)-6-O-(6-O-acyl-alpha-D-mannosyl)-1-phosphatidyl-1D-myo-inositol + GDP + H(+)</text>
        <dbReference type="Rhea" id="RHEA:52444"/>
        <dbReference type="ChEBI" id="CHEBI:15378"/>
        <dbReference type="ChEBI" id="CHEBI:57527"/>
        <dbReference type="ChEBI" id="CHEBI:58189"/>
        <dbReference type="ChEBI" id="CHEBI:88053"/>
        <dbReference type="ChEBI" id="CHEBI:136625"/>
        <dbReference type="EC" id="2.4.1.346"/>
    </reaction>
</comment>
<evidence type="ECO:0000256" key="4">
    <source>
        <dbReference type="ARBA" id="ARBA00022676"/>
    </source>
</evidence>
<evidence type="ECO:0000256" key="9">
    <source>
        <dbReference type="ARBA" id="ARBA00051960"/>
    </source>
</evidence>
<comment type="pathway">
    <text evidence="1">Lipid metabolism.</text>
</comment>
<dbReference type="PANTHER" id="PTHR45947:SF3">
    <property type="entry name" value="SULFOQUINOVOSYL TRANSFERASE SQD2"/>
    <property type="match status" value="1"/>
</dbReference>
<dbReference type="Gene3D" id="3.40.50.2000">
    <property type="entry name" value="Glycogen Phosphorylase B"/>
    <property type="match status" value="2"/>
</dbReference>
<dbReference type="EC" id="2.4.1.346" evidence="12"/>
<evidence type="ECO:0000259" key="18">
    <source>
        <dbReference type="Pfam" id="PF00534"/>
    </source>
</evidence>
<dbReference type="AlphaFoldDB" id="A0A064CN96"/>
<proteinExistence type="inferred from homology"/>
<feature type="domain" description="Glycosyltransferase subfamily 4-like N-terminal" evidence="19">
    <location>
        <begin position="16"/>
        <end position="174"/>
    </location>
</feature>
<dbReference type="GO" id="GO:0033164">
    <property type="term" value="F:initiation-specific glycolipid 1,6-alpha-mannosyltransferase activity"/>
    <property type="evidence" value="ECO:0007669"/>
    <property type="project" value="UniProtKB-ARBA"/>
</dbReference>
<comment type="similarity">
    <text evidence="2">Belongs to the glycosyltransferase group 1 family. Glycosyltransferase 4 subfamily.</text>
</comment>
<evidence type="ECO:0000256" key="2">
    <source>
        <dbReference type="ARBA" id="ARBA00009481"/>
    </source>
</evidence>
<keyword evidence="5" id="KW-0808">Transferase</keyword>
<dbReference type="Proteomes" id="UP000022835">
    <property type="component" value="Unassembled WGS sequence"/>
</dbReference>
<protein>
    <recommendedName>
        <fullName evidence="13">GDP-mannose-dependent alpha-(1-6)-phosphatidylinositol monomannoside mannosyltransferase</fullName>
        <ecNumber evidence="12">2.4.1.346</ecNumber>
    </recommendedName>
    <alternativeName>
        <fullName evidence="14">Alpha-D-mannose-alpha-(1-6)-phosphatidylmyo-inositol-mannosyltransferase</fullName>
    </alternativeName>
    <alternativeName>
        <fullName evidence="17">Alpha-mannosyltransferase</fullName>
    </alternativeName>
    <alternativeName>
        <fullName evidence="16">Guanosine diphosphomannose-phosphatidyl-inositol alpha-mannosyltransferase</fullName>
    </alternativeName>
    <alternativeName>
        <fullName evidence="15">Phosphatidylinositol alpha-mannosyltransferase</fullName>
    </alternativeName>
</protein>
<dbReference type="FunFam" id="3.40.50.2000:FF:000069">
    <property type="entry name" value="Alpha-(1-6)-phosphatidylinositol monomannoside mannosyltransferase"/>
    <property type="match status" value="1"/>
</dbReference>
<evidence type="ECO:0000256" key="15">
    <source>
        <dbReference type="ARBA" id="ARBA00076875"/>
    </source>
</evidence>
<feature type="domain" description="Glycosyl transferase family 1" evidence="18">
    <location>
        <begin position="190"/>
        <end position="357"/>
    </location>
</feature>
<dbReference type="GO" id="GO:0008654">
    <property type="term" value="P:phospholipid biosynthetic process"/>
    <property type="evidence" value="ECO:0007669"/>
    <property type="project" value="UniProtKB-KW"/>
</dbReference>
<evidence type="ECO:0000259" key="19">
    <source>
        <dbReference type="Pfam" id="PF13439"/>
    </source>
</evidence>
<gene>
    <name evidence="20" type="ORF">Y900_023360</name>
</gene>
<dbReference type="Pfam" id="PF13439">
    <property type="entry name" value="Glyco_transf_4"/>
    <property type="match status" value="1"/>
</dbReference>
<evidence type="ECO:0000256" key="3">
    <source>
        <dbReference type="ARBA" id="ARBA00022516"/>
    </source>
</evidence>
<dbReference type="GO" id="GO:0009247">
    <property type="term" value="P:glycolipid biosynthetic process"/>
    <property type="evidence" value="ECO:0007669"/>
    <property type="project" value="UniProtKB-ARBA"/>
</dbReference>
<accession>A0A064CN96</accession>
<keyword evidence="7" id="KW-0594">Phospholipid biosynthesis</keyword>
<keyword evidence="6" id="KW-0443">Lipid metabolism</keyword>
<sequence length="382" mass="41150">MTRVLLVTNDFPPRRGGIQSYLEQFVGRLADSGEHQLTVYAPTWKDAQAYDRAAGYRIVRHPGTLMLPEPGVDRRMRELIREHDIDTVWFGAAAPLALLAGRARDAGARRVVASTHGHEVGWSMLPIARSALRRIGDTTDVVTFVSHYTRGRFASAFGPDAALEHLPPGVDTERFRPDPAARARLRGSYGLGERPTVVCVSRVVPRKGQDMLIKALPGIRRRVPDAALVIVGNGPYADDLHKLAAQVGVTDDVVFTGAVPGAELAAHYAMADVFAMPCRTRGSGLDVEGLGIVFLEASAAAVPVVAGNSGGAPETVKDRETGRVVDGRSVEQITEAVSGILDDPTLGARMGEAGRRWVEADWNWAAHTARLSELLRVADHAV</sequence>
<evidence type="ECO:0000256" key="10">
    <source>
        <dbReference type="ARBA" id="ARBA00052876"/>
    </source>
</evidence>
<evidence type="ECO:0000256" key="11">
    <source>
        <dbReference type="ARBA" id="ARBA00060651"/>
    </source>
</evidence>
<dbReference type="FunFam" id="3.40.50.2000:FF:000115">
    <property type="entry name" value="Alpha-(1-6)-phosphatidylinositol monomannoside mannosyltransferase"/>
    <property type="match status" value="1"/>
</dbReference>
<evidence type="ECO:0000256" key="14">
    <source>
        <dbReference type="ARBA" id="ARBA00075163"/>
    </source>
</evidence>
<comment type="catalytic activity">
    <reaction evidence="10">
        <text>a 1,2-diacyl-sn-glycero-3-phospho-[alpha-D-mannopyranosyl-(1&lt;-&gt;6)-D-myo-inositol] + GDP-alpha-D-mannose = a 2,6-O-bis(alpha-D-mannopyranosyl)-1-phosphatidyl-1D-myo-inositol + GDP + H(+)</text>
        <dbReference type="Rhea" id="RHEA:52440"/>
        <dbReference type="ChEBI" id="CHEBI:15378"/>
        <dbReference type="ChEBI" id="CHEBI:57527"/>
        <dbReference type="ChEBI" id="CHEBI:58189"/>
        <dbReference type="ChEBI" id="CHEBI:87673"/>
        <dbReference type="ChEBI" id="CHEBI:136624"/>
        <dbReference type="EC" id="2.4.1.346"/>
    </reaction>
</comment>
<name>A0A064CN96_9MYCO</name>
<dbReference type="CDD" id="cd03801">
    <property type="entry name" value="GT4_PimA-like"/>
    <property type="match status" value="1"/>
</dbReference>
<dbReference type="RefSeq" id="WP_036344659.1">
    <property type="nucleotide sequence ID" value="NZ_JALN02000001.1"/>
</dbReference>
<evidence type="ECO:0000256" key="16">
    <source>
        <dbReference type="ARBA" id="ARBA00077842"/>
    </source>
</evidence>
<evidence type="ECO:0000256" key="5">
    <source>
        <dbReference type="ARBA" id="ARBA00022679"/>
    </source>
</evidence>
<keyword evidence="4 20" id="KW-0328">Glycosyltransferase</keyword>
<dbReference type="GO" id="GO:0016020">
    <property type="term" value="C:membrane"/>
    <property type="evidence" value="ECO:0007669"/>
    <property type="project" value="GOC"/>
</dbReference>
<evidence type="ECO:0000256" key="8">
    <source>
        <dbReference type="ARBA" id="ARBA00023264"/>
    </source>
</evidence>
<dbReference type="Pfam" id="PF00534">
    <property type="entry name" value="Glycos_transf_1"/>
    <property type="match status" value="1"/>
</dbReference>
<keyword evidence="3" id="KW-0444">Lipid biosynthesis</keyword>
<dbReference type="eggNOG" id="COG0438">
    <property type="taxonomic scope" value="Bacteria"/>
</dbReference>
<evidence type="ECO:0000256" key="6">
    <source>
        <dbReference type="ARBA" id="ARBA00023098"/>
    </source>
</evidence>
<evidence type="ECO:0000313" key="20">
    <source>
        <dbReference type="EMBL" id="KDF01786.1"/>
    </source>
</evidence>
<reference evidence="20" key="1">
    <citation type="submission" date="2014-05" db="EMBL/GenBank/DDBJ databases">
        <title>Genome sequence of Mycobacterium aromaticivorans strain JS19b1T (= DSM 45407T).</title>
        <authorList>
            <person name="Kwak Y."/>
            <person name="Park G.-S."/>
            <person name="Li Q.X."/>
            <person name="Lee S.-E."/>
            <person name="Shin J.-H."/>
        </authorList>
    </citation>
    <scope>NUCLEOTIDE SEQUENCE [LARGE SCALE GENOMIC DNA]</scope>
    <source>
        <strain evidence="20">JS19b1</strain>
    </source>
</reference>
<organism evidence="20 21">
    <name type="scientific">Mycolicibacterium aromaticivorans JS19b1 = JCM 16368</name>
    <dbReference type="NCBI Taxonomy" id="1440774"/>
    <lineage>
        <taxon>Bacteria</taxon>
        <taxon>Bacillati</taxon>
        <taxon>Actinomycetota</taxon>
        <taxon>Actinomycetes</taxon>
        <taxon>Mycobacteriales</taxon>
        <taxon>Mycobacteriaceae</taxon>
        <taxon>Mycolicibacterium</taxon>
    </lineage>
</organism>
<evidence type="ECO:0000256" key="7">
    <source>
        <dbReference type="ARBA" id="ARBA00023209"/>
    </source>
</evidence>
<evidence type="ECO:0000256" key="1">
    <source>
        <dbReference type="ARBA" id="ARBA00005189"/>
    </source>
</evidence>
<keyword evidence="21" id="KW-1185">Reference proteome</keyword>
<comment type="pathway">
    <text evidence="11">Phospholipid metabolism; phosphatidylinositol metabolism.</text>
</comment>
<evidence type="ECO:0000313" key="21">
    <source>
        <dbReference type="Proteomes" id="UP000022835"/>
    </source>
</evidence>
<dbReference type="SUPFAM" id="SSF53756">
    <property type="entry name" value="UDP-Glycosyltransferase/glycogen phosphorylase"/>
    <property type="match status" value="1"/>
</dbReference>
<dbReference type="STRING" id="1440774.Y900_023360"/>
<dbReference type="InterPro" id="IPR028098">
    <property type="entry name" value="Glyco_trans_4-like_N"/>
</dbReference>
<dbReference type="InterPro" id="IPR001296">
    <property type="entry name" value="Glyco_trans_1"/>
</dbReference>
<dbReference type="PANTHER" id="PTHR45947">
    <property type="entry name" value="SULFOQUINOVOSYL TRANSFERASE SQD2"/>
    <property type="match status" value="1"/>
</dbReference>
<dbReference type="EMBL" id="JALN02000001">
    <property type="protein sequence ID" value="KDF01786.1"/>
    <property type="molecule type" value="Genomic_DNA"/>
</dbReference>
<evidence type="ECO:0000256" key="13">
    <source>
        <dbReference type="ARBA" id="ARBA00068536"/>
    </source>
</evidence>
<dbReference type="GO" id="GO:0043750">
    <property type="term" value="F:phosphatidylinositol alpha-mannosyltransferase activity"/>
    <property type="evidence" value="ECO:0007669"/>
    <property type="project" value="UniProtKB-ARBA"/>
</dbReference>
<keyword evidence="8" id="KW-1208">Phospholipid metabolism</keyword>
<evidence type="ECO:0000256" key="12">
    <source>
        <dbReference type="ARBA" id="ARBA00066957"/>
    </source>
</evidence>
<dbReference type="InterPro" id="IPR050194">
    <property type="entry name" value="Glycosyltransferase_grp1"/>
</dbReference>